<proteinExistence type="predicted"/>
<dbReference type="STRING" id="408657.SAMN04487995_1466"/>
<dbReference type="Proteomes" id="UP000199532">
    <property type="component" value="Unassembled WGS sequence"/>
</dbReference>
<sequence length="103" mass="11926">MPLPLFKAYIISAKTKNSVNINVNVFIPKYMIYGTAPVQITNRKARKLSEDLEDLHLIKLLKSEQQPVRKLSEKYLGKLSSDVANDMLVHLKQSRDEWKNRNT</sequence>
<evidence type="ECO:0000313" key="2">
    <source>
        <dbReference type="Proteomes" id="UP000199532"/>
    </source>
</evidence>
<dbReference type="EMBL" id="FNXY01000002">
    <property type="protein sequence ID" value="SEI58005.1"/>
    <property type="molecule type" value="Genomic_DNA"/>
</dbReference>
<protein>
    <submittedName>
        <fullName evidence="1">Uncharacterized protein</fullName>
    </submittedName>
</protein>
<evidence type="ECO:0000313" key="1">
    <source>
        <dbReference type="EMBL" id="SEI58005.1"/>
    </source>
</evidence>
<gene>
    <name evidence="1" type="ORF">SAMN04487995_1466</name>
</gene>
<organism evidence="1 2">
    <name type="scientific">Dyadobacter koreensis</name>
    <dbReference type="NCBI Taxonomy" id="408657"/>
    <lineage>
        <taxon>Bacteria</taxon>
        <taxon>Pseudomonadati</taxon>
        <taxon>Bacteroidota</taxon>
        <taxon>Cytophagia</taxon>
        <taxon>Cytophagales</taxon>
        <taxon>Spirosomataceae</taxon>
        <taxon>Dyadobacter</taxon>
    </lineage>
</organism>
<accession>A0A1H6S2N4</accession>
<dbReference type="AlphaFoldDB" id="A0A1H6S2N4"/>
<reference evidence="1 2" key="1">
    <citation type="submission" date="2016-10" db="EMBL/GenBank/DDBJ databases">
        <authorList>
            <person name="de Groot N.N."/>
        </authorList>
    </citation>
    <scope>NUCLEOTIDE SEQUENCE [LARGE SCALE GENOMIC DNA]</scope>
    <source>
        <strain evidence="1 2">DSM 19938</strain>
    </source>
</reference>
<name>A0A1H6S2N4_9BACT</name>
<keyword evidence="2" id="KW-1185">Reference proteome</keyword>